<dbReference type="GO" id="GO:0003677">
    <property type="term" value="F:DNA binding"/>
    <property type="evidence" value="ECO:0007669"/>
    <property type="project" value="UniProtKB-UniRule"/>
</dbReference>
<dbReference type="Proteomes" id="UP000077856">
    <property type="component" value="Plasmid pBO1"/>
</dbReference>
<organism evidence="8 9">
    <name type="scientific">Cytobacillus oceanisediminis 2691</name>
    <dbReference type="NCBI Taxonomy" id="1196031"/>
    <lineage>
        <taxon>Bacteria</taxon>
        <taxon>Bacillati</taxon>
        <taxon>Bacillota</taxon>
        <taxon>Bacilli</taxon>
        <taxon>Bacillales</taxon>
        <taxon>Bacillaceae</taxon>
        <taxon>Cytobacillus</taxon>
    </lineage>
</organism>
<dbReference type="Pfam" id="PF14487">
    <property type="entry name" value="DarT"/>
    <property type="match status" value="1"/>
</dbReference>
<evidence type="ECO:0000256" key="2">
    <source>
        <dbReference type="ARBA" id="ARBA00022676"/>
    </source>
</evidence>
<keyword evidence="2 6" id="KW-0328">Glycosyltransferase</keyword>
<dbReference type="KEGG" id="bon:A361_27660"/>
<geneLocation type="plasmid" evidence="9">
    <name>pbo1</name>
</geneLocation>
<evidence type="ECO:0000313" key="8">
    <source>
        <dbReference type="EMBL" id="AND42955.1"/>
    </source>
</evidence>
<keyword evidence="4 6" id="KW-0548">Nucleotidyltransferase</keyword>
<keyword evidence="3 6" id="KW-0808">Transferase</keyword>
<evidence type="ECO:0000256" key="5">
    <source>
        <dbReference type="ARBA" id="ARBA00023125"/>
    </source>
</evidence>
<dbReference type="GO" id="GO:0016779">
    <property type="term" value="F:nucleotidyltransferase activity"/>
    <property type="evidence" value="ECO:0007669"/>
    <property type="project" value="UniProtKB-UniRule"/>
</dbReference>
<comment type="catalytic activity">
    <reaction evidence="6">
        <text>a thymidine in DNA + NAD(+) = an N-(ADP-alpha-D-ribosyl)-thymidine in DNA + nicotinamide + H(+)</text>
        <dbReference type="Rhea" id="RHEA:71651"/>
        <dbReference type="Rhea" id="RHEA-COMP:13556"/>
        <dbReference type="Rhea" id="RHEA-COMP:18051"/>
        <dbReference type="ChEBI" id="CHEBI:15378"/>
        <dbReference type="ChEBI" id="CHEBI:17154"/>
        <dbReference type="ChEBI" id="CHEBI:57540"/>
        <dbReference type="ChEBI" id="CHEBI:137386"/>
        <dbReference type="ChEBI" id="CHEBI:191199"/>
    </reaction>
</comment>
<proteinExistence type="inferred from homology"/>
<feature type="binding site" evidence="6">
    <location>
        <begin position="14"/>
        <end position="16"/>
    </location>
    <ligand>
        <name>NAD(+)</name>
        <dbReference type="ChEBI" id="CHEBI:57540"/>
    </ligand>
</feature>
<dbReference type="EMBL" id="CP015507">
    <property type="protein sequence ID" value="AND42955.1"/>
    <property type="molecule type" value="Genomic_DNA"/>
</dbReference>
<keyword evidence="8" id="KW-0614">Plasmid</keyword>
<dbReference type="RefSeq" id="WP_019380942.1">
    <property type="nucleotide sequence ID" value="NZ_CP015507.1"/>
</dbReference>
<keyword evidence="1 6" id="KW-1277">Toxin-antitoxin system</keyword>
<dbReference type="eggNOG" id="ENOG502ZBDG">
    <property type="taxonomic scope" value="Bacteria"/>
</dbReference>
<reference evidence="8 9" key="1">
    <citation type="submission" date="2016-04" db="EMBL/GenBank/DDBJ databases">
        <title>Complete genome sequence of Bacillus oceanisediminis strain 2691.</title>
        <authorList>
            <person name="Jeong H."/>
            <person name="Kim H.J."/>
            <person name="Lee D.-W."/>
        </authorList>
    </citation>
    <scope>NUCLEOTIDE SEQUENCE [LARGE SCALE GENOMIC DNA]</scope>
    <source>
        <strain evidence="8 9">2691</strain>
        <plasmid evidence="9">pbo1</plasmid>
    </source>
</reference>
<dbReference type="GO" id="GO:0016757">
    <property type="term" value="F:glycosyltransferase activity"/>
    <property type="evidence" value="ECO:0007669"/>
    <property type="project" value="UniProtKB-UniRule"/>
</dbReference>
<evidence type="ECO:0000256" key="4">
    <source>
        <dbReference type="ARBA" id="ARBA00022695"/>
    </source>
</evidence>
<dbReference type="PROSITE" id="PS52018">
    <property type="entry name" value="DART"/>
    <property type="match status" value="1"/>
</dbReference>
<comment type="similarity">
    <text evidence="6">Belongs to the DarT ADP-ribosyltransferase family.</text>
</comment>
<accession>A0A161IZ79</accession>
<evidence type="ECO:0000313" key="9">
    <source>
        <dbReference type="Proteomes" id="UP000077856"/>
    </source>
</evidence>
<feature type="binding site" evidence="6">
    <location>
        <position position="54"/>
    </location>
    <ligand>
        <name>NAD(+)</name>
        <dbReference type="ChEBI" id="CHEBI:57540"/>
    </ligand>
</feature>
<evidence type="ECO:0000256" key="6">
    <source>
        <dbReference type="PROSITE-ProRule" id="PRU01362"/>
    </source>
</evidence>
<sequence>MAIGNIKKGKLLYHLTRLSNLDSILEHGLISRKLVKDNDVRFFDIADSKIISKRTELGLDVYTPFHFHPYSSFDVAVKSTYEDEDFMYICITRELAKHNKFKILPRHPLNIEENYQLYDYEEGFEAIDWDTMHKLGTEDRYTKNVKMAECLTPLTVPAKLFHCIYVKNEGTRSVVMNKLHSKGINKTPPFVDVGRWL</sequence>
<protein>
    <recommendedName>
        <fullName evidence="7">DarT domain-containing protein</fullName>
    </recommendedName>
</protein>
<evidence type="ECO:0000256" key="3">
    <source>
        <dbReference type="ARBA" id="ARBA00022679"/>
    </source>
</evidence>
<feature type="active site" evidence="6">
    <location>
        <position position="149"/>
    </location>
</feature>
<feature type="domain" description="DarT" evidence="7">
    <location>
        <begin position="10"/>
        <end position="197"/>
    </location>
</feature>
<gene>
    <name evidence="8" type="ORF">A361_27660</name>
</gene>
<evidence type="ECO:0000256" key="1">
    <source>
        <dbReference type="ARBA" id="ARBA00022649"/>
    </source>
</evidence>
<evidence type="ECO:0000259" key="7">
    <source>
        <dbReference type="PROSITE" id="PS52018"/>
    </source>
</evidence>
<feature type="active site" description="Proton acceptor" evidence="6">
    <location>
        <position position="54"/>
    </location>
</feature>
<comment type="caution">
    <text evidence="6">Lacks conserved residue(s) required for the propagation of feature annotation.</text>
</comment>
<dbReference type="AlphaFoldDB" id="A0A161IZ79"/>
<keyword evidence="5 6" id="KW-0238">DNA-binding</keyword>
<name>A0A161IZ79_9BACI</name>
<dbReference type="InterPro" id="IPR029494">
    <property type="entry name" value="DarT"/>
</dbReference>